<dbReference type="AlphaFoldDB" id="A0A410W9L1"/>
<evidence type="ECO:0000313" key="1">
    <source>
        <dbReference type="EMBL" id="QAU52635.1"/>
    </source>
</evidence>
<protein>
    <submittedName>
        <fullName evidence="1">Uncharacterized protein</fullName>
    </submittedName>
</protein>
<dbReference type="RefSeq" id="WP_128890060.1">
    <property type="nucleotide sequence ID" value="NZ_BMCX01000003.1"/>
</dbReference>
<dbReference type="InterPro" id="IPR024726">
    <property type="entry name" value="FhuF_C"/>
</dbReference>
<sequence>MSTSTVSDERLERAIGRLLAQHERFSPSINPDASDPAGVVAIDSAQLGEKTCVDAAIAQCRAIFSLEKPKHTAQLWLYTLLGDLAAPSVHLMVEEDVVPDLDLRSGELFRRDGDFWFGYRPTRQASSVEASAKGLGLSLAGLVAALCSQLDLRPAPLWSVIADGLIQPAIGAGNQAFETARAFEVAQQLREGLLQGANEGAVALSELEAESAAGNGDGDAARQQVTLPPLRVDAVEDGQLIQTAVPELLASGEEPEYLLAHRSSCCMIYHSPNAGVCTSCPHQDREQRIAGQLAALQPW</sequence>
<reference evidence="1 2" key="1">
    <citation type="submission" date="2019-01" db="EMBL/GenBank/DDBJ databases">
        <authorList>
            <person name="Ruckert C."/>
            <person name="Busche T."/>
            <person name="Kalinowski J."/>
        </authorList>
    </citation>
    <scope>NUCLEOTIDE SEQUENCE [LARGE SCALE GENOMIC DNA]</scope>
    <source>
        <strain evidence="1 2">136/3</strain>
    </source>
</reference>
<dbReference type="Pfam" id="PF11575">
    <property type="entry name" value="FhuF_C"/>
    <property type="match status" value="1"/>
</dbReference>
<proteinExistence type="predicted"/>
<name>A0A410W9L1_9CORY</name>
<dbReference type="GO" id="GO:0051537">
    <property type="term" value="F:2 iron, 2 sulfur cluster binding"/>
    <property type="evidence" value="ECO:0007669"/>
    <property type="project" value="InterPro"/>
</dbReference>
<accession>A0A410W9L1</accession>
<dbReference type="EMBL" id="CP035299">
    <property type="protein sequence ID" value="QAU52635.1"/>
    <property type="molecule type" value="Genomic_DNA"/>
</dbReference>
<organism evidence="1 2">
    <name type="scientific">Corynebacterium pelargi</name>
    <dbReference type="NCBI Taxonomy" id="1471400"/>
    <lineage>
        <taxon>Bacteria</taxon>
        <taxon>Bacillati</taxon>
        <taxon>Actinomycetota</taxon>
        <taxon>Actinomycetes</taxon>
        <taxon>Mycobacteriales</taxon>
        <taxon>Corynebacteriaceae</taxon>
        <taxon>Corynebacterium</taxon>
    </lineage>
</organism>
<gene>
    <name evidence="1" type="ORF">CPELA_06865</name>
</gene>
<evidence type="ECO:0000313" key="2">
    <source>
        <dbReference type="Proteomes" id="UP000288929"/>
    </source>
</evidence>
<keyword evidence="2" id="KW-1185">Reference proteome</keyword>
<dbReference type="OrthoDB" id="3290158at2"/>
<dbReference type="KEGG" id="cpeg:CPELA_06865"/>
<dbReference type="Proteomes" id="UP000288929">
    <property type="component" value="Chromosome"/>
</dbReference>